<protein>
    <submittedName>
        <fullName evidence="2">Uncharacterized protein</fullName>
    </submittedName>
</protein>
<feature type="region of interest" description="Disordered" evidence="1">
    <location>
        <begin position="1"/>
        <end position="23"/>
    </location>
</feature>
<proteinExistence type="predicted"/>
<evidence type="ECO:0000313" key="2">
    <source>
        <dbReference type="EMBL" id="MEQ2287888.1"/>
    </source>
</evidence>
<evidence type="ECO:0000313" key="3">
    <source>
        <dbReference type="Proteomes" id="UP001469553"/>
    </source>
</evidence>
<dbReference type="Proteomes" id="UP001469553">
    <property type="component" value="Unassembled WGS sequence"/>
</dbReference>
<keyword evidence="3" id="KW-1185">Reference proteome</keyword>
<accession>A0ABV0Y294</accession>
<gene>
    <name evidence="2" type="ORF">AMECASPLE_017335</name>
</gene>
<comment type="caution">
    <text evidence="2">The sequence shown here is derived from an EMBL/GenBank/DDBJ whole genome shotgun (WGS) entry which is preliminary data.</text>
</comment>
<name>A0ABV0Y294_9TELE</name>
<organism evidence="2 3">
    <name type="scientific">Ameca splendens</name>
    <dbReference type="NCBI Taxonomy" id="208324"/>
    <lineage>
        <taxon>Eukaryota</taxon>
        <taxon>Metazoa</taxon>
        <taxon>Chordata</taxon>
        <taxon>Craniata</taxon>
        <taxon>Vertebrata</taxon>
        <taxon>Euteleostomi</taxon>
        <taxon>Actinopterygii</taxon>
        <taxon>Neopterygii</taxon>
        <taxon>Teleostei</taxon>
        <taxon>Neoteleostei</taxon>
        <taxon>Acanthomorphata</taxon>
        <taxon>Ovalentaria</taxon>
        <taxon>Atherinomorphae</taxon>
        <taxon>Cyprinodontiformes</taxon>
        <taxon>Goodeidae</taxon>
        <taxon>Ameca</taxon>
    </lineage>
</organism>
<reference evidence="2 3" key="1">
    <citation type="submission" date="2021-06" db="EMBL/GenBank/DDBJ databases">
        <authorList>
            <person name="Palmer J.M."/>
        </authorList>
    </citation>
    <scope>NUCLEOTIDE SEQUENCE [LARGE SCALE GENOMIC DNA]</scope>
    <source>
        <strain evidence="2 3">AS_MEX2019</strain>
        <tissue evidence="2">Muscle</tissue>
    </source>
</reference>
<dbReference type="EMBL" id="JAHRIP010020105">
    <property type="protein sequence ID" value="MEQ2287888.1"/>
    <property type="molecule type" value="Genomic_DNA"/>
</dbReference>
<sequence length="74" mass="8333">MNTGARLASAQHPPYENKSQSVHSTHPAAHHILLFLFLHPLAWKHNVISMPLEAHPMKRRPCSYLTLQDSDTPG</sequence>
<evidence type="ECO:0000256" key="1">
    <source>
        <dbReference type="SAM" id="MobiDB-lite"/>
    </source>
</evidence>